<comment type="caution">
    <text evidence="7">The sequence shown here is derived from an EMBL/GenBank/DDBJ whole genome shotgun (WGS) entry which is preliminary data.</text>
</comment>
<proteinExistence type="predicted"/>
<dbReference type="InterPro" id="IPR013154">
    <property type="entry name" value="ADH-like_N"/>
</dbReference>
<protein>
    <submittedName>
        <fullName evidence="7">Glucose 1-dehydrogenase</fullName>
    </submittedName>
</protein>
<evidence type="ECO:0000313" key="7">
    <source>
        <dbReference type="EMBL" id="MBD0381186.1"/>
    </source>
</evidence>
<feature type="domain" description="Alcohol dehydrogenase-like N-terminal" evidence="5">
    <location>
        <begin position="28"/>
        <end position="144"/>
    </location>
</feature>
<dbReference type="Pfam" id="PF08240">
    <property type="entry name" value="ADH_N"/>
    <property type="match status" value="1"/>
</dbReference>
<dbReference type="Gene3D" id="3.40.50.720">
    <property type="entry name" value="NAD(P)-binding Rossmann-like Domain"/>
    <property type="match status" value="1"/>
</dbReference>
<sequence>MKTIRVKQLRQGAPSIALEMIDVPALTQPNEVLVRVLAVGLDGTDREILQEKYGTPPDGEDDLTTGHESLGVVAEAGADSGFQSGDLVTAIVRRPCKDQSCVNCRNGHADFCQTGKYVERGIKGAHGFLSEYYKEEARYLVQVPTDLLEHGMLVEPQSIVEKVWDQVQRVQQRLIWEPRTALILGSGPLGLLAAMTCRVLGLDVYVWSMSPQDSLQAELVQACGAVYRQAGAAGSAPTLTAYADGLGKPMDLILECTGYSPLAFEAMSVLAPGGVLALLGVTPADRKLEIASDMLNQSMVLENKCVIGSVNASRKDFETAIYRLQQMEKLSPGWLSRLVTNRMQLEDLLKLDFKSIPIKAVVDVVPTRLWNDLVKQTREVAYSFSV</sequence>
<dbReference type="Proteomes" id="UP000650466">
    <property type="component" value="Unassembled WGS sequence"/>
</dbReference>
<keyword evidence="3" id="KW-0862">Zinc</keyword>
<comment type="cofactor">
    <cofactor evidence="1">
        <name>Zn(2+)</name>
        <dbReference type="ChEBI" id="CHEBI:29105"/>
    </cofactor>
</comment>
<keyword evidence="2" id="KW-0479">Metal-binding</keyword>
<dbReference type="GO" id="GO:0046872">
    <property type="term" value="F:metal ion binding"/>
    <property type="evidence" value="ECO:0007669"/>
    <property type="project" value="UniProtKB-KW"/>
</dbReference>
<dbReference type="PANTHER" id="PTHR43189:SF2">
    <property type="entry name" value="GLUCOSE 1-DEHYDROGENASE"/>
    <property type="match status" value="1"/>
</dbReference>
<dbReference type="PANTHER" id="PTHR43189">
    <property type="entry name" value="ZINC-TYPE ALCOHOL DEHYDROGENASE-LIKE PROTEIN C1198.01-RELATED"/>
    <property type="match status" value="1"/>
</dbReference>
<keyword evidence="4" id="KW-0560">Oxidoreductase</keyword>
<reference evidence="7" key="1">
    <citation type="submission" date="2020-09" db="EMBL/GenBank/DDBJ databases">
        <title>Draft Genome Sequence of Paenibacillus sp. WST5.</title>
        <authorList>
            <person name="Bao Z."/>
        </authorList>
    </citation>
    <scope>NUCLEOTIDE SEQUENCE</scope>
    <source>
        <strain evidence="7">WST5</strain>
    </source>
</reference>
<dbReference type="RefSeq" id="WP_188174985.1">
    <property type="nucleotide sequence ID" value="NZ_JACVVD010000004.1"/>
</dbReference>
<accession>A0A926KQQ6</accession>
<dbReference type="InterPro" id="IPR031640">
    <property type="entry name" value="Glu_dehyd_C"/>
</dbReference>
<keyword evidence="8" id="KW-1185">Reference proteome</keyword>
<dbReference type="AlphaFoldDB" id="A0A926KQQ6"/>
<evidence type="ECO:0000256" key="4">
    <source>
        <dbReference type="ARBA" id="ARBA00023002"/>
    </source>
</evidence>
<dbReference type="InterPro" id="IPR036291">
    <property type="entry name" value="NAD(P)-bd_dom_sf"/>
</dbReference>
<dbReference type="GO" id="GO:0016491">
    <property type="term" value="F:oxidoreductase activity"/>
    <property type="evidence" value="ECO:0007669"/>
    <property type="project" value="UniProtKB-KW"/>
</dbReference>
<organism evidence="7 8">
    <name type="scientific">Paenibacillus sedimenti</name>
    <dbReference type="NCBI Taxonomy" id="2770274"/>
    <lineage>
        <taxon>Bacteria</taxon>
        <taxon>Bacillati</taxon>
        <taxon>Bacillota</taxon>
        <taxon>Bacilli</taxon>
        <taxon>Bacillales</taxon>
        <taxon>Paenibacillaceae</taxon>
        <taxon>Paenibacillus</taxon>
    </lineage>
</organism>
<evidence type="ECO:0000256" key="2">
    <source>
        <dbReference type="ARBA" id="ARBA00022723"/>
    </source>
</evidence>
<gene>
    <name evidence="7" type="ORF">ICC18_13760</name>
</gene>
<evidence type="ECO:0000259" key="6">
    <source>
        <dbReference type="Pfam" id="PF16912"/>
    </source>
</evidence>
<evidence type="ECO:0000313" key="8">
    <source>
        <dbReference type="Proteomes" id="UP000650466"/>
    </source>
</evidence>
<evidence type="ECO:0000259" key="5">
    <source>
        <dbReference type="Pfam" id="PF08240"/>
    </source>
</evidence>
<evidence type="ECO:0000256" key="3">
    <source>
        <dbReference type="ARBA" id="ARBA00022833"/>
    </source>
</evidence>
<dbReference type="Pfam" id="PF16912">
    <property type="entry name" value="Glu_dehyd_C"/>
    <property type="match status" value="1"/>
</dbReference>
<dbReference type="Gene3D" id="3.90.180.10">
    <property type="entry name" value="Medium-chain alcohol dehydrogenases, catalytic domain"/>
    <property type="match status" value="1"/>
</dbReference>
<dbReference type="InterPro" id="IPR011032">
    <property type="entry name" value="GroES-like_sf"/>
</dbReference>
<name>A0A926KQQ6_9BACL</name>
<dbReference type="SUPFAM" id="SSF50129">
    <property type="entry name" value="GroES-like"/>
    <property type="match status" value="1"/>
</dbReference>
<feature type="domain" description="Glucose dehydrogenase C-terminal" evidence="6">
    <location>
        <begin position="149"/>
        <end position="363"/>
    </location>
</feature>
<evidence type="ECO:0000256" key="1">
    <source>
        <dbReference type="ARBA" id="ARBA00001947"/>
    </source>
</evidence>
<dbReference type="SUPFAM" id="SSF51735">
    <property type="entry name" value="NAD(P)-binding Rossmann-fold domains"/>
    <property type="match status" value="1"/>
</dbReference>
<dbReference type="EMBL" id="JACVVD010000004">
    <property type="protein sequence ID" value="MBD0381186.1"/>
    <property type="molecule type" value="Genomic_DNA"/>
</dbReference>
<dbReference type="CDD" id="cd08230">
    <property type="entry name" value="glucose_DH"/>
    <property type="match status" value="1"/>
</dbReference>